<dbReference type="SUPFAM" id="SSF51735">
    <property type="entry name" value="NAD(P)-binding Rossmann-fold domains"/>
    <property type="match status" value="1"/>
</dbReference>
<evidence type="ECO:0000259" key="3">
    <source>
        <dbReference type="SMART" id="SM00829"/>
    </source>
</evidence>
<keyword evidence="2" id="KW-0560">Oxidoreductase</keyword>
<evidence type="ECO:0000256" key="2">
    <source>
        <dbReference type="ARBA" id="ARBA00023002"/>
    </source>
</evidence>
<reference evidence="4 5" key="1">
    <citation type="submission" date="2014-07" db="EMBL/GenBank/DDBJ databases">
        <title>Biosystematic studies on Modestobacter strains isolated from extreme hyper-arid desert soil and from historic building.</title>
        <authorList>
            <person name="Bukarasam K."/>
            <person name="Bull A."/>
            <person name="Girard G."/>
            <person name="van Wezel G."/>
            <person name="Goodfellow M."/>
        </authorList>
    </citation>
    <scope>NUCLEOTIDE SEQUENCE [LARGE SCALE GENOMIC DNA]</scope>
    <source>
        <strain evidence="4 5">KNN45-2b</strain>
    </source>
</reference>
<dbReference type="InterPro" id="IPR013154">
    <property type="entry name" value="ADH-like_N"/>
</dbReference>
<dbReference type="GO" id="GO:0070402">
    <property type="term" value="F:NADPH binding"/>
    <property type="evidence" value="ECO:0007669"/>
    <property type="project" value="TreeGrafter"/>
</dbReference>
<dbReference type="InterPro" id="IPR020843">
    <property type="entry name" value="ER"/>
</dbReference>
<dbReference type="Pfam" id="PF08240">
    <property type="entry name" value="ADH_N"/>
    <property type="match status" value="1"/>
</dbReference>
<dbReference type="InterPro" id="IPR036291">
    <property type="entry name" value="NAD(P)-bd_dom_sf"/>
</dbReference>
<dbReference type="AlphaFoldDB" id="A0A098YAN8"/>
<name>A0A098YAN8_9ACTN</name>
<dbReference type="EMBL" id="JPMX01000040">
    <property type="protein sequence ID" value="KGH46801.1"/>
    <property type="molecule type" value="Genomic_DNA"/>
</dbReference>
<proteinExistence type="predicted"/>
<dbReference type="SMART" id="SM00829">
    <property type="entry name" value="PKS_ER"/>
    <property type="match status" value="1"/>
</dbReference>
<dbReference type="InterPro" id="IPR011032">
    <property type="entry name" value="GroES-like_sf"/>
</dbReference>
<keyword evidence="5" id="KW-1185">Reference proteome</keyword>
<dbReference type="PANTHER" id="PTHR48106">
    <property type="entry name" value="QUINONE OXIDOREDUCTASE PIG3-RELATED"/>
    <property type="match status" value="1"/>
</dbReference>
<evidence type="ECO:0000313" key="4">
    <source>
        <dbReference type="EMBL" id="KGH46801.1"/>
    </source>
</evidence>
<dbReference type="SUPFAM" id="SSF50129">
    <property type="entry name" value="GroES-like"/>
    <property type="match status" value="1"/>
</dbReference>
<comment type="caution">
    <text evidence="4">The sequence shown here is derived from an EMBL/GenBank/DDBJ whole genome shotgun (WGS) entry which is preliminary data.</text>
</comment>
<keyword evidence="1" id="KW-0521">NADP</keyword>
<dbReference type="STRING" id="1522368.IN07_10140"/>
<dbReference type="Gene3D" id="3.90.180.10">
    <property type="entry name" value="Medium-chain alcohol dehydrogenases, catalytic domain"/>
    <property type="match status" value="1"/>
</dbReference>
<sequence>MSSTMRAYVSTDAAPLILTNRPVPAPGPDEVLVRTRAASLNNADLTASGDGNIAGFEFAGEVVEVGSDAPAHLRGARVMGIAAGAFAEVVVAHHRHVVVMPEALPFDEAATLPTALATEHGALTLGSVGPATSVLVTAASSGLGLIGVQVAKALGAATVVATTRSPGKRPLLERVGADAIVVTSREDLAAGTRDATGGDGADVVLDHVGGDHLADALEAACDGGEVISVGRLGGARASIDLFVLARRHVRLRSVSYGVTPPSVLGDLFDALAPVVLPAVTDGRIRAIIDRSYDFDEAHAALERLASGQAEGKVVLHLG</sequence>
<protein>
    <recommendedName>
        <fullName evidence="3">Enoyl reductase (ER) domain-containing protein</fullName>
    </recommendedName>
</protein>
<dbReference type="InterPro" id="IPR013149">
    <property type="entry name" value="ADH-like_C"/>
</dbReference>
<evidence type="ECO:0000256" key="1">
    <source>
        <dbReference type="ARBA" id="ARBA00022857"/>
    </source>
</evidence>
<gene>
    <name evidence="4" type="ORF">IN07_10140</name>
</gene>
<organism evidence="4 5">
    <name type="scientific">Modestobacter caceresii</name>
    <dbReference type="NCBI Taxonomy" id="1522368"/>
    <lineage>
        <taxon>Bacteria</taxon>
        <taxon>Bacillati</taxon>
        <taxon>Actinomycetota</taxon>
        <taxon>Actinomycetes</taxon>
        <taxon>Geodermatophilales</taxon>
        <taxon>Geodermatophilaceae</taxon>
        <taxon>Modestobacter</taxon>
    </lineage>
</organism>
<feature type="domain" description="Enoyl reductase (ER)" evidence="3">
    <location>
        <begin position="11"/>
        <end position="315"/>
    </location>
</feature>
<accession>A0A098YAN8</accession>
<dbReference type="PANTHER" id="PTHR48106:SF18">
    <property type="entry name" value="QUINONE OXIDOREDUCTASE PIG3"/>
    <property type="match status" value="1"/>
</dbReference>
<evidence type="ECO:0000313" key="5">
    <source>
        <dbReference type="Proteomes" id="UP000029713"/>
    </source>
</evidence>
<dbReference type="GO" id="GO:0016651">
    <property type="term" value="F:oxidoreductase activity, acting on NAD(P)H"/>
    <property type="evidence" value="ECO:0007669"/>
    <property type="project" value="TreeGrafter"/>
</dbReference>
<dbReference type="Gene3D" id="3.40.50.720">
    <property type="entry name" value="NAD(P)-binding Rossmann-like Domain"/>
    <property type="match status" value="1"/>
</dbReference>
<dbReference type="Pfam" id="PF00107">
    <property type="entry name" value="ADH_zinc_N"/>
    <property type="match status" value="1"/>
</dbReference>
<dbReference type="Proteomes" id="UP000029713">
    <property type="component" value="Unassembled WGS sequence"/>
</dbReference>